<feature type="repeat" description="WD" evidence="3">
    <location>
        <begin position="1185"/>
        <end position="1217"/>
    </location>
</feature>
<dbReference type="SMART" id="SM00320">
    <property type="entry name" value="WD40"/>
    <property type="match status" value="16"/>
</dbReference>
<dbReference type="RefSeq" id="WP_015957227.1">
    <property type="nucleotide sequence ID" value="NC_011729.1"/>
</dbReference>
<dbReference type="PRINTS" id="PR00320">
    <property type="entry name" value="GPROTEINBRPT"/>
</dbReference>
<dbReference type="Gene3D" id="3.40.50.10140">
    <property type="entry name" value="Toll/interleukin-1 receptor homology (TIR) domain"/>
    <property type="match status" value="4"/>
</dbReference>
<dbReference type="InterPro" id="IPR036322">
    <property type="entry name" value="WD40_repeat_dom_sf"/>
</dbReference>
<dbReference type="PROSITE" id="PS50104">
    <property type="entry name" value="TIR"/>
    <property type="match status" value="3"/>
</dbReference>
<dbReference type="Proteomes" id="UP000002384">
    <property type="component" value="Chromosome"/>
</dbReference>
<feature type="repeat" description="WD" evidence="3">
    <location>
        <begin position="1225"/>
        <end position="1257"/>
    </location>
</feature>
<dbReference type="Gene3D" id="2.130.10.10">
    <property type="entry name" value="YVTN repeat-like/Quinoprotein amine dehydrogenase"/>
    <property type="match status" value="4"/>
</dbReference>
<dbReference type="InterPro" id="IPR015943">
    <property type="entry name" value="WD40/YVTN_repeat-like_dom_sf"/>
</dbReference>
<feature type="repeat" description="WD" evidence="3">
    <location>
        <begin position="1065"/>
        <end position="1097"/>
    </location>
</feature>
<dbReference type="eggNOG" id="COG2319">
    <property type="taxonomic scope" value="Bacteria"/>
</dbReference>
<feature type="repeat" description="WD" evidence="3">
    <location>
        <begin position="1305"/>
        <end position="1337"/>
    </location>
</feature>
<feature type="repeat" description="WD" evidence="3">
    <location>
        <begin position="1025"/>
        <end position="1056"/>
    </location>
</feature>
<gene>
    <name evidence="5" type="ordered locus">PCC7424_5303</name>
</gene>
<dbReference type="Pfam" id="PF00400">
    <property type="entry name" value="WD40"/>
    <property type="match status" value="16"/>
</dbReference>
<dbReference type="SMART" id="SM00255">
    <property type="entry name" value="TIR"/>
    <property type="match status" value="2"/>
</dbReference>
<dbReference type="Pfam" id="PF13676">
    <property type="entry name" value="TIR_2"/>
    <property type="match status" value="3"/>
</dbReference>
<dbReference type="InterPro" id="IPR000157">
    <property type="entry name" value="TIR_dom"/>
</dbReference>
<evidence type="ECO:0000259" key="4">
    <source>
        <dbReference type="PROSITE" id="PS50104"/>
    </source>
</evidence>
<dbReference type="GO" id="GO:0007165">
    <property type="term" value="P:signal transduction"/>
    <property type="evidence" value="ECO:0007669"/>
    <property type="project" value="InterPro"/>
</dbReference>
<dbReference type="InterPro" id="IPR011047">
    <property type="entry name" value="Quinoprotein_ADH-like_sf"/>
</dbReference>
<feature type="repeat" description="WD" evidence="3">
    <location>
        <begin position="1265"/>
        <end position="1297"/>
    </location>
</feature>
<name>B7KJH4_GLOC7</name>
<dbReference type="EMBL" id="CP001291">
    <property type="protein sequence ID" value="ACK73651.1"/>
    <property type="molecule type" value="Genomic_DNA"/>
</dbReference>
<keyword evidence="6" id="KW-1185">Reference proteome</keyword>
<reference evidence="6" key="1">
    <citation type="journal article" date="2011" name="MBio">
        <title>Novel metabolic attributes of the genus Cyanothece, comprising a group of unicellular nitrogen-fixing Cyanobacteria.</title>
        <authorList>
            <person name="Bandyopadhyay A."/>
            <person name="Elvitigala T."/>
            <person name="Welsh E."/>
            <person name="Stockel J."/>
            <person name="Liberton M."/>
            <person name="Min H."/>
            <person name="Sherman L.A."/>
            <person name="Pakrasi H.B."/>
        </authorList>
    </citation>
    <scope>NUCLEOTIDE SEQUENCE [LARGE SCALE GENOMIC DNA]</scope>
    <source>
        <strain evidence="6">PCC 7424</strain>
    </source>
</reference>
<protein>
    <submittedName>
        <fullName evidence="5">WD-40 repeat protein</fullName>
    </submittedName>
</protein>
<dbReference type="InterPro" id="IPR035897">
    <property type="entry name" value="Toll_tir_struct_dom_sf"/>
</dbReference>
<dbReference type="PROSITE" id="PS50294">
    <property type="entry name" value="WD_REPEATS_REGION"/>
    <property type="match status" value="16"/>
</dbReference>
<dbReference type="InterPro" id="IPR001680">
    <property type="entry name" value="WD40_rpt"/>
</dbReference>
<dbReference type="PANTHER" id="PTHR22847">
    <property type="entry name" value="WD40 REPEAT PROTEIN"/>
    <property type="match status" value="1"/>
</dbReference>
<dbReference type="OrthoDB" id="500003at2"/>
<feature type="domain" description="TIR" evidence="4">
    <location>
        <begin position="686"/>
        <end position="811"/>
    </location>
</feature>
<sequence>MNNFAQYQEQYQSLLDKARFWSRNQKNTTYLLVGEERKQAEFWLKQWFEVQDGLPEPKPLHYKFIEASYQQDFYDVLIVYHSKNLELPVELQAELINSGFRVWCEHNASDQSYSVINKKEIFQRSDNILLVIDYNFFHSEVCQQDLQIARGYNKQIISIILDETFKQVAQRISPSSIIYKSETLDIIIKSLNQQIKDNKNYLRNHSYFLVKALEWEWYGKPINSLLIKDELAQAQEWLDQYEENLSLAKPTEIHREYIEESIKSSQAFFDGFISYGRPDSLAFVNQVYQKLTKKGYRIWFDMQEIPYAVNYQKQIDNGIERAKNFIFFMSPHSVNSPYCGQEIDLAVKYKKRIIPVLHVPEIDEQTWKQRYPHKDWETAKQNREYTSDRNPNLHPALSYPNWIRYSDHQDFEKLIEGLESLFKTGSDYVTQHTYILDKALEWERHERRTEYLLVGEERQQAEKWLLTEFKNEQSPCEPSLLHCEYIAQSKKNANNLMTQVFICGGTKDEAIKEKITHSLMRKGFTVWTAKSDLRPGEKLEEGVNRGIDEADNFIYLLYDDNWAEAQLRTRARSLNKRIFTLLVGEVQELPSDIIIDFSNPQRYDESFQSLIRGLNEDNSYYERHKLLLAKALKWKQQPDNVSLLLRGYNLREAENWLKEARLKPQQGATPDHEEFINASLRQPSGGSLDVFISYSRADSDFARKLNDELQMRGKTTWFDQESIATGADFGQEIRRGIETSDNFVFIISPRSVKSPYCADEVNYAKGLNKRMITILHRPVSGADLEMSGLGGIQWIDFYQSERDFNDLLSQLVRTIDTDRDHLHSHTELSLKALEWDKKKRDLLSETELISAKDWLATADTYKKQPPPTELQRRLIEESEKAIDANKRKEKRQIRNLRLLLGGMSVAFLVAVGVSVLAFNFQRKAQVLQASAIGRYASIAFDNNKQLNALKEALPAGRELQKLGATDDWVLVALQKIVSGIRERNQLVHDDYVTHVAFSPDGKVIASASGDNTVKLWDNSGKLLSTLSHDDYVTHVAFSPDGKVIASASGDNTVKLWTREGKVLSTLSHDDEVNHVAFSPDGKVIASASYDKTVKLWNESGKLLSTLSHDYRVTHVAFSPDGKVIASASWDSTVKLWNGSGKLLSTLSHDDYVYHVAFSPDGKVIASASFDKTVKLWNESGKLLFTLSHDGPVYHVAFSPDGKVIASASFDKTVKLWNESGKLLSTLSHDNLVSHVAFSPDGKVIASASGDKTVKLWNESGKLLFTLSHDADVIHVAFSPDGKVIASASFDNTVKLWNESGKLLFTLSHDADVNHVAFSPDGKVIASASYDKTVKLWNESGKLLSPLSHNGPVYHVAFSPDGKVIASASGDKTVKLWNESGKLLSPLSHDADVNHVAFSPDGKVIASASGDKTVKLWNESGQLLFTLSHDADVIHVAFSPDGKVIASASWDKTVKLWNESGKLLFTLSHDDRVSHVAFSPDGKVIASVSDDSTVKLWNESGKLLSTLSHDADVSHVAFSPDGKVIASASWDSTVKLWNGEGKLLFTLSHDNLVSHVAFSPDGKVIASASGDKTVKLWNESGKLLSTLSHDGEVNHVAFSPDGKVIASASADGTVRLYDYDLDSLMVKACDWARDFLAHSGNVKEEERKLCDGVNAVD</sequence>
<feature type="repeat" description="WD" evidence="3">
    <location>
        <begin position="1505"/>
        <end position="1537"/>
    </location>
</feature>
<keyword evidence="2" id="KW-0677">Repeat</keyword>
<feature type="repeat" description="WD" evidence="3">
    <location>
        <begin position="985"/>
        <end position="1017"/>
    </location>
</feature>
<feature type="repeat" description="WD" evidence="3">
    <location>
        <begin position="1545"/>
        <end position="1577"/>
    </location>
</feature>
<evidence type="ECO:0000256" key="3">
    <source>
        <dbReference type="PROSITE-ProRule" id="PRU00221"/>
    </source>
</evidence>
<feature type="domain" description="TIR" evidence="4">
    <location>
        <begin position="72"/>
        <end position="195"/>
    </location>
</feature>
<dbReference type="KEGG" id="cyc:PCC7424_5303"/>
<evidence type="ECO:0000256" key="1">
    <source>
        <dbReference type="ARBA" id="ARBA00022574"/>
    </source>
</evidence>
<feature type="repeat" description="WD" evidence="3">
    <location>
        <begin position="1585"/>
        <end position="1626"/>
    </location>
</feature>
<dbReference type="HOGENOM" id="CLU_002676_0_0_3"/>
<keyword evidence="1 3" id="KW-0853">WD repeat</keyword>
<dbReference type="SUPFAM" id="SSF50978">
    <property type="entry name" value="WD40 repeat-like"/>
    <property type="match status" value="2"/>
</dbReference>
<feature type="repeat" description="WD" evidence="3">
    <location>
        <begin position="1385"/>
        <end position="1417"/>
    </location>
</feature>
<feature type="repeat" description="WD" evidence="3">
    <location>
        <begin position="1145"/>
        <end position="1177"/>
    </location>
</feature>
<proteinExistence type="predicted"/>
<feature type="repeat" description="WD" evidence="3">
    <location>
        <begin position="1345"/>
        <end position="1377"/>
    </location>
</feature>
<feature type="domain" description="TIR" evidence="4">
    <location>
        <begin position="267"/>
        <end position="392"/>
    </location>
</feature>
<dbReference type="SUPFAM" id="SSF50998">
    <property type="entry name" value="Quinoprotein alcohol dehydrogenase-like"/>
    <property type="match status" value="1"/>
</dbReference>
<dbReference type="SUPFAM" id="SSF52200">
    <property type="entry name" value="Toll/Interleukin receptor TIR domain"/>
    <property type="match status" value="4"/>
</dbReference>
<feature type="repeat" description="WD" evidence="3">
    <location>
        <begin position="1425"/>
        <end position="1457"/>
    </location>
</feature>
<feature type="repeat" description="WD" evidence="3">
    <location>
        <begin position="1465"/>
        <end position="1497"/>
    </location>
</feature>
<evidence type="ECO:0000256" key="2">
    <source>
        <dbReference type="ARBA" id="ARBA00022737"/>
    </source>
</evidence>
<accession>B7KJH4</accession>
<evidence type="ECO:0000313" key="5">
    <source>
        <dbReference type="EMBL" id="ACK73651.1"/>
    </source>
</evidence>
<dbReference type="PANTHER" id="PTHR22847:SF637">
    <property type="entry name" value="WD REPEAT DOMAIN 5B"/>
    <property type="match status" value="1"/>
</dbReference>
<dbReference type="STRING" id="65393.PCC7424_5303"/>
<dbReference type="InterPro" id="IPR020472">
    <property type="entry name" value="WD40_PAC1"/>
</dbReference>
<dbReference type="PROSITE" id="PS50082">
    <property type="entry name" value="WD_REPEATS_2"/>
    <property type="match status" value="16"/>
</dbReference>
<evidence type="ECO:0000313" key="6">
    <source>
        <dbReference type="Proteomes" id="UP000002384"/>
    </source>
</evidence>
<dbReference type="CDD" id="cd00200">
    <property type="entry name" value="WD40"/>
    <property type="match status" value="3"/>
</dbReference>
<organism evidence="5 6">
    <name type="scientific">Gloeothece citriformis (strain PCC 7424)</name>
    <name type="common">Cyanothece sp. (strain PCC 7424)</name>
    <dbReference type="NCBI Taxonomy" id="65393"/>
    <lineage>
        <taxon>Bacteria</taxon>
        <taxon>Bacillati</taxon>
        <taxon>Cyanobacteriota</taxon>
        <taxon>Cyanophyceae</taxon>
        <taxon>Oscillatoriophycideae</taxon>
        <taxon>Chroococcales</taxon>
        <taxon>Aphanothecaceae</taxon>
        <taxon>Gloeothece</taxon>
        <taxon>Gloeothece citriformis</taxon>
    </lineage>
</organism>
<feature type="repeat" description="WD" evidence="3">
    <location>
        <begin position="1105"/>
        <end position="1137"/>
    </location>
</feature>